<dbReference type="GO" id="GO:0000155">
    <property type="term" value="F:phosphorelay sensor kinase activity"/>
    <property type="evidence" value="ECO:0007669"/>
    <property type="project" value="InterPro"/>
</dbReference>
<dbReference type="Gene3D" id="3.30.565.10">
    <property type="entry name" value="Histidine kinase-like ATPase, C-terminal domain"/>
    <property type="match status" value="1"/>
</dbReference>
<organism evidence="3 4">
    <name type="scientific">Larkinella arboricola</name>
    <dbReference type="NCBI Taxonomy" id="643671"/>
    <lineage>
        <taxon>Bacteria</taxon>
        <taxon>Pseudomonadati</taxon>
        <taxon>Bacteroidota</taxon>
        <taxon>Cytophagia</taxon>
        <taxon>Cytophagales</taxon>
        <taxon>Spirosomataceae</taxon>
        <taxon>Larkinella</taxon>
    </lineage>
</organism>
<feature type="transmembrane region" description="Helical" evidence="1">
    <location>
        <begin position="43"/>
        <end position="67"/>
    </location>
</feature>
<dbReference type="PANTHER" id="PTHR34220:SF7">
    <property type="entry name" value="SENSOR HISTIDINE KINASE YPDA"/>
    <property type="match status" value="1"/>
</dbReference>
<name>A0A327X486_LARAB</name>
<gene>
    <name evidence="3" type="ORF">LX87_02077</name>
</gene>
<reference evidence="3 4" key="1">
    <citation type="submission" date="2018-06" db="EMBL/GenBank/DDBJ databases">
        <title>Genomic Encyclopedia of Archaeal and Bacterial Type Strains, Phase II (KMG-II): from individual species to whole genera.</title>
        <authorList>
            <person name="Goeker M."/>
        </authorList>
    </citation>
    <scope>NUCLEOTIDE SEQUENCE [LARGE SCALE GENOMIC DNA]</scope>
    <source>
        <strain evidence="3 4">DSM 21851</strain>
    </source>
</reference>
<protein>
    <submittedName>
        <fullName evidence="3">Histidine kinase</fullName>
    </submittedName>
</protein>
<dbReference type="InterPro" id="IPR036890">
    <property type="entry name" value="HATPase_C_sf"/>
</dbReference>
<dbReference type="RefSeq" id="WP_229310614.1">
    <property type="nucleotide sequence ID" value="NZ_QLMC01000002.1"/>
</dbReference>
<comment type="caution">
    <text evidence="3">The sequence shown here is derived from an EMBL/GenBank/DDBJ whole genome shotgun (WGS) entry which is preliminary data.</text>
</comment>
<dbReference type="InterPro" id="IPR010559">
    <property type="entry name" value="Sig_transdc_His_kin_internal"/>
</dbReference>
<feature type="transmembrane region" description="Helical" evidence="1">
    <location>
        <begin position="79"/>
        <end position="104"/>
    </location>
</feature>
<keyword evidence="4" id="KW-1185">Reference proteome</keyword>
<accession>A0A327X486</accession>
<dbReference type="GO" id="GO:0016020">
    <property type="term" value="C:membrane"/>
    <property type="evidence" value="ECO:0007669"/>
    <property type="project" value="InterPro"/>
</dbReference>
<feature type="domain" description="Signal transduction histidine kinase internal region" evidence="2">
    <location>
        <begin position="164"/>
        <end position="240"/>
    </location>
</feature>
<feature type="transmembrane region" description="Helical" evidence="1">
    <location>
        <begin position="119"/>
        <end position="136"/>
    </location>
</feature>
<evidence type="ECO:0000313" key="4">
    <source>
        <dbReference type="Proteomes" id="UP000248790"/>
    </source>
</evidence>
<dbReference type="EMBL" id="QLMC01000002">
    <property type="protein sequence ID" value="RAK00375.1"/>
    <property type="molecule type" value="Genomic_DNA"/>
</dbReference>
<keyword evidence="1" id="KW-0472">Membrane</keyword>
<dbReference type="InterPro" id="IPR050640">
    <property type="entry name" value="Bact_2-comp_sensor_kinase"/>
</dbReference>
<dbReference type="Proteomes" id="UP000248790">
    <property type="component" value="Unassembled WGS sequence"/>
</dbReference>
<dbReference type="AlphaFoldDB" id="A0A327X486"/>
<dbReference type="Pfam" id="PF06580">
    <property type="entry name" value="His_kinase"/>
    <property type="match status" value="1"/>
</dbReference>
<evidence type="ECO:0000256" key="1">
    <source>
        <dbReference type="SAM" id="Phobius"/>
    </source>
</evidence>
<keyword evidence="3" id="KW-0418">Kinase</keyword>
<keyword evidence="1" id="KW-1133">Transmembrane helix</keyword>
<keyword evidence="1" id="KW-0812">Transmembrane</keyword>
<evidence type="ECO:0000313" key="3">
    <source>
        <dbReference type="EMBL" id="RAK00375.1"/>
    </source>
</evidence>
<dbReference type="PANTHER" id="PTHR34220">
    <property type="entry name" value="SENSOR HISTIDINE KINASE YPDA"/>
    <property type="match status" value="1"/>
</dbReference>
<keyword evidence="3" id="KW-0808">Transferase</keyword>
<feature type="transmembrane region" description="Helical" evidence="1">
    <location>
        <begin position="12"/>
        <end position="31"/>
    </location>
</feature>
<proteinExistence type="predicted"/>
<evidence type="ECO:0000259" key="2">
    <source>
        <dbReference type="Pfam" id="PF06580"/>
    </source>
</evidence>
<sequence length="348" mass="40005">MGLTLNRYTQKDTWIALGILPTYYFFLNYMLLGKIYLQRLDVFLLATLFTALVWTPAFFLHALPAVYLRQRYPHIRQTWMRLCLALIIHMIMSSAVITLLFHLYDWVDFPGFEFNTGRLRWALVLGIVGNLVANIVHESVYTFEKWSQTISETEKLKKANLQSQLDSLKQQVNPHFLFNSLNTLSSLIDEDTEKAELFIEELSSVYRYLLQTNENALTSLRDELAFIESYFHLLKTRYGNGIELDVSIADGYREARLPPLTLQMLVENAVKHNIILSEQPLQIRIETTPNGQLSVSNNVQRKNVRVASNGVGLSNIATKYQLLGHKGLEIDKSESCFRVTLPLIPVES</sequence>